<name>A0AAN9J6F2_CLITE</name>
<dbReference type="AlphaFoldDB" id="A0AAN9J6F2"/>
<accession>A0AAN9J6F2</accession>
<organism evidence="1 2">
    <name type="scientific">Clitoria ternatea</name>
    <name type="common">Butterfly pea</name>
    <dbReference type="NCBI Taxonomy" id="43366"/>
    <lineage>
        <taxon>Eukaryota</taxon>
        <taxon>Viridiplantae</taxon>
        <taxon>Streptophyta</taxon>
        <taxon>Embryophyta</taxon>
        <taxon>Tracheophyta</taxon>
        <taxon>Spermatophyta</taxon>
        <taxon>Magnoliopsida</taxon>
        <taxon>eudicotyledons</taxon>
        <taxon>Gunneridae</taxon>
        <taxon>Pentapetalae</taxon>
        <taxon>rosids</taxon>
        <taxon>fabids</taxon>
        <taxon>Fabales</taxon>
        <taxon>Fabaceae</taxon>
        <taxon>Papilionoideae</taxon>
        <taxon>50 kb inversion clade</taxon>
        <taxon>NPAAA clade</taxon>
        <taxon>indigoferoid/millettioid clade</taxon>
        <taxon>Phaseoleae</taxon>
        <taxon>Clitoria</taxon>
    </lineage>
</organism>
<proteinExistence type="predicted"/>
<keyword evidence="2" id="KW-1185">Reference proteome</keyword>
<reference evidence="1 2" key="1">
    <citation type="submission" date="2024-01" db="EMBL/GenBank/DDBJ databases">
        <title>The genomes of 5 underutilized Papilionoideae crops provide insights into root nodulation and disease resistance.</title>
        <authorList>
            <person name="Yuan L."/>
        </authorList>
    </citation>
    <scope>NUCLEOTIDE SEQUENCE [LARGE SCALE GENOMIC DNA]</scope>
    <source>
        <strain evidence="1">LY-2023</strain>
        <tissue evidence="1">Leaf</tissue>
    </source>
</reference>
<dbReference type="EMBL" id="JAYKXN010000004">
    <property type="protein sequence ID" value="KAK7293002.1"/>
    <property type="molecule type" value="Genomic_DNA"/>
</dbReference>
<evidence type="ECO:0000313" key="2">
    <source>
        <dbReference type="Proteomes" id="UP001359559"/>
    </source>
</evidence>
<gene>
    <name evidence="1" type="ORF">RJT34_15862</name>
</gene>
<evidence type="ECO:0000313" key="1">
    <source>
        <dbReference type="EMBL" id="KAK7293002.1"/>
    </source>
</evidence>
<protein>
    <submittedName>
        <fullName evidence="1">Uncharacterized protein</fullName>
    </submittedName>
</protein>
<dbReference type="Proteomes" id="UP001359559">
    <property type="component" value="Unassembled WGS sequence"/>
</dbReference>
<comment type="caution">
    <text evidence="1">The sequence shown here is derived from an EMBL/GenBank/DDBJ whole genome shotgun (WGS) entry which is preliminary data.</text>
</comment>
<sequence length="98" mass="11679">MMARKTRGDNWLSRAWRDNTRLDHEPSHHASGEDNTQWYSWLGMAMAALLQWCRREDERAVRLTKMYILRKKTHKDEDVEPTEFDETNKGVKSIFALL</sequence>